<dbReference type="InterPro" id="IPR039775">
    <property type="entry name" value="PHTF1/2"/>
</dbReference>
<dbReference type="OrthoDB" id="10066656at2759"/>
<gene>
    <name evidence="2" type="ORF">Anas_02208</name>
</gene>
<dbReference type="Proteomes" id="UP000326759">
    <property type="component" value="Unassembled WGS sequence"/>
</dbReference>
<evidence type="ECO:0000256" key="1">
    <source>
        <dbReference type="SAM" id="Phobius"/>
    </source>
</evidence>
<keyword evidence="3" id="KW-1185">Reference proteome</keyword>
<protein>
    <submittedName>
        <fullName evidence="2">Uncharacterized protein</fullName>
    </submittedName>
</protein>
<evidence type="ECO:0000313" key="3">
    <source>
        <dbReference type="Proteomes" id="UP000326759"/>
    </source>
</evidence>
<keyword evidence="1" id="KW-0472">Membrane</keyword>
<evidence type="ECO:0000313" key="2">
    <source>
        <dbReference type="EMBL" id="KAB7506657.1"/>
    </source>
</evidence>
<keyword evidence="1" id="KW-0812">Transmembrane</keyword>
<accession>A0A5N5TKH5</accession>
<dbReference type="AlphaFoldDB" id="A0A5N5TKH5"/>
<organism evidence="2 3">
    <name type="scientific">Armadillidium nasatum</name>
    <dbReference type="NCBI Taxonomy" id="96803"/>
    <lineage>
        <taxon>Eukaryota</taxon>
        <taxon>Metazoa</taxon>
        <taxon>Ecdysozoa</taxon>
        <taxon>Arthropoda</taxon>
        <taxon>Crustacea</taxon>
        <taxon>Multicrustacea</taxon>
        <taxon>Malacostraca</taxon>
        <taxon>Eumalacostraca</taxon>
        <taxon>Peracarida</taxon>
        <taxon>Isopoda</taxon>
        <taxon>Oniscidea</taxon>
        <taxon>Crinocheta</taxon>
        <taxon>Armadillidiidae</taxon>
        <taxon>Armadillidium</taxon>
    </lineage>
</organism>
<proteinExistence type="predicted"/>
<dbReference type="PANTHER" id="PTHR12680:SF6">
    <property type="entry name" value="PROTEIN PHTF"/>
    <property type="match status" value="1"/>
</dbReference>
<sequence length="112" mass="12554">MTLGALINKKYSNPSVLITEQINMYLHMEQNPQKKDNLMLANNVLKLVSVLLKELDSPFKISGLSANTLLYNITKFGILSACSGVKKVTKLVSFHMVLNAVFLNLLIHYICE</sequence>
<dbReference type="GO" id="GO:0005783">
    <property type="term" value="C:endoplasmic reticulum"/>
    <property type="evidence" value="ECO:0007669"/>
    <property type="project" value="InterPro"/>
</dbReference>
<feature type="transmembrane region" description="Helical" evidence="1">
    <location>
        <begin position="91"/>
        <end position="110"/>
    </location>
</feature>
<dbReference type="EMBL" id="SEYY01000711">
    <property type="protein sequence ID" value="KAB7506657.1"/>
    <property type="molecule type" value="Genomic_DNA"/>
</dbReference>
<feature type="non-terminal residue" evidence="2">
    <location>
        <position position="112"/>
    </location>
</feature>
<reference evidence="2 3" key="1">
    <citation type="journal article" date="2019" name="PLoS Biol.">
        <title>Sex chromosomes control vertical transmission of feminizing Wolbachia symbionts in an isopod.</title>
        <authorList>
            <person name="Becking T."/>
            <person name="Chebbi M.A."/>
            <person name="Giraud I."/>
            <person name="Moumen B."/>
            <person name="Laverre T."/>
            <person name="Caubet Y."/>
            <person name="Peccoud J."/>
            <person name="Gilbert C."/>
            <person name="Cordaux R."/>
        </authorList>
    </citation>
    <scope>NUCLEOTIDE SEQUENCE [LARGE SCALE GENOMIC DNA]</scope>
    <source>
        <strain evidence="2">ANa2</strain>
        <tissue evidence="2">Whole body excluding digestive tract and cuticle</tissue>
    </source>
</reference>
<comment type="caution">
    <text evidence="2">The sequence shown here is derived from an EMBL/GenBank/DDBJ whole genome shotgun (WGS) entry which is preliminary data.</text>
</comment>
<name>A0A5N5TKH5_9CRUS</name>
<dbReference type="PANTHER" id="PTHR12680">
    <property type="entry name" value="PUTATIVE HOMEODOMAIN TRANSCRIPTION FACTOR PHTF"/>
    <property type="match status" value="1"/>
</dbReference>
<keyword evidence="1" id="KW-1133">Transmembrane helix</keyword>